<keyword evidence="1" id="KW-1133">Transmembrane helix</keyword>
<feature type="transmembrane region" description="Helical" evidence="1">
    <location>
        <begin position="5"/>
        <end position="26"/>
    </location>
</feature>
<keyword evidence="1" id="KW-0472">Membrane</keyword>
<name>X1PQT1_9ZZZZ</name>
<feature type="transmembrane region" description="Helical" evidence="1">
    <location>
        <begin position="32"/>
        <end position="54"/>
    </location>
</feature>
<gene>
    <name evidence="2" type="ORF">S06H3_57404</name>
</gene>
<evidence type="ECO:0000256" key="1">
    <source>
        <dbReference type="SAM" id="Phobius"/>
    </source>
</evidence>
<dbReference type="AlphaFoldDB" id="X1PQT1"/>
<organism evidence="2">
    <name type="scientific">marine sediment metagenome</name>
    <dbReference type="NCBI Taxonomy" id="412755"/>
    <lineage>
        <taxon>unclassified sequences</taxon>
        <taxon>metagenomes</taxon>
        <taxon>ecological metagenomes</taxon>
    </lineage>
</organism>
<keyword evidence="1" id="KW-0812">Transmembrane</keyword>
<reference evidence="2" key="1">
    <citation type="journal article" date="2014" name="Front. Microbiol.">
        <title>High frequency of phylogenetically diverse reductive dehalogenase-homologous genes in deep subseafloor sedimentary metagenomes.</title>
        <authorList>
            <person name="Kawai M."/>
            <person name="Futagami T."/>
            <person name="Toyoda A."/>
            <person name="Takaki Y."/>
            <person name="Nishi S."/>
            <person name="Hori S."/>
            <person name="Arai W."/>
            <person name="Tsubouchi T."/>
            <person name="Morono Y."/>
            <person name="Uchiyama I."/>
            <person name="Ito T."/>
            <person name="Fujiyama A."/>
            <person name="Inagaki F."/>
            <person name="Takami H."/>
        </authorList>
    </citation>
    <scope>NUCLEOTIDE SEQUENCE</scope>
    <source>
        <strain evidence="2">Expedition CK06-06</strain>
    </source>
</reference>
<protein>
    <submittedName>
        <fullName evidence="2">Uncharacterized protein</fullName>
    </submittedName>
</protein>
<evidence type="ECO:0000313" key="2">
    <source>
        <dbReference type="EMBL" id="GAI58587.1"/>
    </source>
</evidence>
<accession>X1PQT1</accession>
<proteinExistence type="predicted"/>
<dbReference type="EMBL" id="BARV01037052">
    <property type="protein sequence ID" value="GAI58587.1"/>
    <property type="molecule type" value="Genomic_DNA"/>
</dbReference>
<comment type="caution">
    <text evidence="2">The sequence shown here is derived from an EMBL/GenBank/DDBJ whole genome shotgun (WGS) entry which is preliminary data.</text>
</comment>
<sequence>MSGRLIMAIVTTLLYELALIAVVLWGLPRLGIYIPIPGLVVLVLALGAVAIATLSKGQPGIGEEGSGWSVVYDW</sequence>